<dbReference type="Gene3D" id="3.30.565.10">
    <property type="entry name" value="Histidine kinase-like ATPase, C-terminal domain"/>
    <property type="match status" value="1"/>
</dbReference>
<evidence type="ECO:0000259" key="7">
    <source>
        <dbReference type="PROSITE" id="PS50109"/>
    </source>
</evidence>
<keyword evidence="4" id="KW-0808">Transferase</keyword>
<dbReference type="PANTHER" id="PTHR43047:SF72">
    <property type="entry name" value="OSMOSENSING HISTIDINE PROTEIN KINASE SLN1"/>
    <property type="match status" value="1"/>
</dbReference>
<dbReference type="RefSeq" id="WP_267611536.1">
    <property type="nucleotide sequence ID" value="NZ_JAOVZQ010000001.1"/>
</dbReference>
<evidence type="ECO:0000313" key="9">
    <source>
        <dbReference type="EMBL" id="MCY0093583.1"/>
    </source>
</evidence>
<dbReference type="Pfam" id="PF00512">
    <property type="entry name" value="HisKA"/>
    <property type="match status" value="1"/>
</dbReference>
<dbReference type="EMBL" id="JAOVZQ010000001">
    <property type="protein sequence ID" value="MCY0093583.1"/>
    <property type="molecule type" value="Genomic_DNA"/>
</dbReference>
<dbReference type="SMART" id="SM00091">
    <property type="entry name" value="PAS"/>
    <property type="match status" value="2"/>
</dbReference>
<dbReference type="SMART" id="SM00387">
    <property type="entry name" value="HATPase_c"/>
    <property type="match status" value="1"/>
</dbReference>
<dbReference type="InterPro" id="IPR005467">
    <property type="entry name" value="His_kinase_dom"/>
</dbReference>
<evidence type="ECO:0000256" key="5">
    <source>
        <dbReference type="ARBA" id="ARBA00022777"/>
    </source>
</evidence>
<dbReference type="SUPFAM" id="SSF47384">
    <property type="entry name" value="Homodimeric domain of signal transducing histidine kinase"/>
    <property type="match status" value="1"/>
</dbReference>
<dbReference type="Proteomes" id="UP001081283">
    <property type="component" value="Unassembled WGS sequence"/>
</dbReference>
<feature type="region of interest" description="Disordered" evidence="6">
    <location>
        <begin position="637"/>
        <end position="657"/>
    </location>
</feature>
<comment type="catalytic activity">
    <reaction evidence="1">
        <text>ATP + protein L-histidine = ADP + protein N-phospho-L-histidine.</text>
        <dbReference type="EC" id="2.7.13.3"/>
    </reaction>
</comment>
<dbReference type="InterPro" id="IPR036890">
    <property type="entry name" value="HATPase_C_sf"/>
</dbReference>
<gene>
    <name evidence="9" type="ORF">OEG82_06060</name>
</gene>
<feature type="compositionally biased region" description="Acidic residues" evidence="6">
    <location>
        <begin position="393"/>
        <end position="410"/>
    </location>
</feature>
<feature type="compositionally biased region" description="Basic and acidic residues" evidence="6">
    <location>
        <begin position="313"/>
        <end position="338"/>
    </location>
</feature>
<dbReference type="SMART" id="SM00388">
    <property type="entry name" value="HisKA"/>
    <property type="match status" value="1"/>
</dbReference>
<dbReference type="CDD" id="cd00082">
    <property type="entry name" value="HisKA"/>
    <property type="match status" value="1"/>
</dbReference>
<feature type="compositionally biased region" description="Acidic residues" evidence="6">
    <location>
        <begin position="421"/>
        <end position="459"/>
    </location>
</feature>
<feature type="compositionally biased region" description="Basic and acidic residues" evidence="6">
    <location>
        <begin position="411"/>
        <end position="420"/>
    </location>
</feature>
<feature type="compositionally biased region" description="Basic and acidic residues" evidence="6">
    <location>
        <begin position="737"/>
        <end position="757"/>
    </location>
</feature>
<dbReference type="InterPro" id="IPR004358">
    <property type="entry name" value="Sig_transdc_His_kin-like_C"/>
</dbReference>
<dbReference type="InterPro" id="IPR036097">
    <property type="entry name" value="HisK_dim/P_sf"/>
</dbReference>
<dbReference type="InterPro" id="IPR035965">
    <property type="entry name" value="PAS-like_dom_sf"/>
</dbReference>
<proteinExistence type="predicted"/>
<evidence type="ECO:0000256" key="1">
    <source>
        <dbReference type="ARBA" id="ARBA00000085"/>
    </source>
</evidence>
<keyword evidence="10" id="KW-1185">Reference proteome</keyword>
<dbReference type="Pfam" id="PF13188">
    <property type="entry name" value="PAS_8"/>
    <property type="match status" value="1"/>
</dbReference>
<feature type="compositionally biased region" description="Low complexity" evidence="6">
    <location>
        <begin position="694"/>
        <end position="715"/>
    </location>
</feature>
<feature type="compositionally biased region" description="Low complexity" evidence="6">
    <location>
        <begin position="834"/>
        <end position="843"/>
    </location>
</feature>
<name>A0ABT3YCH6_9HYPH</name>
<protein>
    <recommendedName>
        <fullName evidence="2">histidine kinase</fullName>
        <ecNumber evidence="2">2.7.13.3</ecNumber>
    </recommendedName>
</protein>
<evidence type="ECO:0000256" key="6">
    <source>
        <dbReference type="SAM" id="MobiDB-lite"/>
    </source>
</evidence>
<keyword evidence="9" id="KW-0547">Nucleotide-binding</keyword>
<dbReference type="Gene3D" id="3.30.450.20">
    <property type="entry name" value="PAS domain"/>
    <property type="match status" value="1"/>
</dbReference>
<feature type="compositionally biased region" description="Low complexity" evidence="6">
    <location>
        <begin position="462"/>
        <end position="479"/>
    </location>
</feature>
<sequence>MQAHHYPFIDLAVHASVRDRFANGDAVAVLSPDLGEVLWANGAAASLLGFSSIYDILDEGFDGQTATRRQIESALGLLRRTGKAQSFMMRTNSGFSRSMTAAGLEDFILPDGAPALLLTSSNAGKILGPGARARQIIAGFEGTGTHVAVLDKDGRVLAASSTFDSIGLAGSDIARMIADVATAGDRLVKRMSDAGTGPMPTAIGRLADDPALHLLFAVEPAPADEIATEAEDFTAPAAVAGAGMAPDAEDPTQAGPADEPEILSADPEPSAGDDDETADTAQANIDATDQDRSLDAPVAAATSKPPRVVFDTSRVRDDLNARLEKAEQSEKEAARPSDESPEPVTDADASATQSLPDEPAEEMIAAEQPDPQDEPGAEPADGDHAGDTPGAEMTDEPEDLTAGDVADSDADAERDIHSDADTESETEAVIESDSDAGGDTDSNSDAETDTDSDIPDESDVLAATGPEAEAEEPAASAEPGKAEFRFDPEGKPVRFVWKINREGEFSEISPEFAQTVGPHSADVIGRKFPDLARVFNLDPDHVITDLLNRRDTWSGKTVYWPVQGTDLVTPVDLAALPTYTRDRSFDGFRGFGIVRTGETRRDPEALGLALAPGARPRIVEEPVEPLTAEAIEAAIAKETRSPIPDEQPGIKPHTAEDEADLEMQLLERDIEDLARMDGADLDDIDDFDGEDGAIEFTGDGSDETSGAGDSDAGDASQEDHDDPFRGERPAIHLVETPMRRDSDKIIDLEARRTRPRDGLSPGEQAAFREIGVRLSETSAPRTDVAQEDRFSEIRKTFGTRQPPLGQDQTDEPASSSDDDAGNTASQTDAASDEAAPAPRGTAPVTPPAAAPMPSAFALPARQVMLTGMSSGFIDAIPVALLVQAGDMLIHANSEFFALTGYNSLDELAASGGLDHLLDRPSEDEQAIDGAMLVRKADGGTRMVTARLRSVNWRDGHALLLALSPIDADAMAGVALTEPAEPETEGQPEETQAEPDSAALKIEAQELRSILETATDGVVILDNDGTIRSMNGSACALFNYDETETQRQPFAMLFAHESQRAVMDYVSGLADHGVSSVLNDGREVIGREAGGGFLPLFMTIGRLSGSNGYCAVLRDITQWKRTEEELRTAKRAAETANSHKTDFLARVSHEIRTPLNAIIGFSEMMVEERFGPIGSPRYLEYAHDIGNSGKHVLDIVNDLLDISKIEAGQVQMEFVSVSLNDHLAESVSLLQPMANSQRVIIRTSLSTSVPEVVADRRSIKQIALNLLSNAIRYTPSGGQIVVSTSYEPSGNVVIRIRDTGIGMNRKELEQAMKPFGQVGPGPRQRGEGTGLGLPLTKAMVEANRAQFDIVSAPGEGTLVSIAFPPQRVLAD</sequence>
<keyword evidence="3" id="KW-0597">Phosphoprotein</keyword>
<keyword evidence="5" id="KW-0418">Kinase</keyword>
<dbReference type="InterPro" id="IPR013767">
    <property type="entry name" value="PAS_fold"/>
</dbReference>
<comment type="caution">
    <text evidence="9">The sequence shown here is derived from an EMBL/GenBank/DDBJ whole genome shotgun (WGS) entry which is preliminary data.</text>
</comment>
<dbReference type="InterPro" id="IPR003661">
    <property type="entry name" value="HisK_dim/P_dom"/>
</dbReference>
<dbReference type="PRINTS" id="PR00344">
    <property type="entry name" value="BCTRLSENSOR"/>
</dbReference>
<dbReference type="PROSITE" id="PS50112">
    <property type="entry name" value="PAS"/>
    <property type="match status" value="1"/>
</dbReference>
<dbReference type="Pfam" id="PF02518">
    <property type="entry name" value="HATPase_c"/>
    <property type="match status" value="1"/>
</dbReference>
<organism evidence="9 10">
    <name type="scientific">Hoeflea ulvae</name>
    <dbReference type="NCBI Taxonomy" id="2983764"/>
    <lineage>
        <taxon>Bacteria</taxon>
        <taxon>Pseudomonadati</taxon>
        <taxon>Pseudomonadota</taxon>
        <taxon>Alphaproteobacteria</taxon>
        <taxon>Hyphomicrobiales</taxon>
        <taxon>Rhizobiaceae</taxon>
        <taxon>Hoeflea</taxon>
    </lineage>
</organism>
<evidence type="ECO:0000259" key="8">
    <source>
        <dbReference type="PROSITE" id="PS50112"/>
    </source>
</evidence>
<evidence type="ECO:0000256" key="3">
    <source>
        <dbReference type="ARBA" id="ARBA00022553"/>
    </source>
</evidence>
<feature type="compositionally biased region" description="Basic and acidic residues" evidence="6">
    <location>
        <begin position="784"/>
        <end position="795"/>
    </location>
</feature>
<dbReference type="PROSITE" id="PS50109">
    <property type="entry name" value="HIS_KIN"/>
    <property type="match status" value="1"/>
</dbReference>
<dbReference type="NCBIfam" id="TIGR00229">
    <property type="entry name" value="sensory_box"/>
    <property type="match status" value="1"/>
</dbReference>
<dbReference type="InterPro" id="IPR003594">
    <property type="entry name" value="HATPase_dom"/>
</dbReference>
<evidence type="ECO:0000256" key="2">
    <source>
        <dbReference type="ARBA" id="ARBA00012438"/>
    </source>
</evidence>
<feature type="compositionally biased region" description="Acidic residues" evidence="6">
    <location>
        <begin position="681"/>
        <end position="693"/>
    </location>
</feature>
<dbReference type="SUPFAM" id="SSF55785">
    <property type="entry name" value="PYP-like sensor domain (PAS domain)"/>
    <property type="match status" value="1"/>
</dbReference>
<feature type="region of interest" description="Disordered" evidence="6">
    <location>
        <begin position="243"/>
        <end position="486"/>
    </location>
</feature>
<feature type="domain" description="Histidine kinase" evidence="7">
    <location>
        <begin position="1145"/>
        <end position="1366"/>
    </location>
</feature>
<evidence type="ECO:0000256" key="4">
    <source>
        <dbReference type="ARBA" id="ARBA00022679"/>
    </source>
</evidence>
<dbReference type="Pfam" id="PF00989">
    <property type="entry name" value="PAS"/>
    <property type="match status" value="1"/>
</dbReference>
<keyword evidence="9" id="KW-0067">ATP-binding</keyword>
<feature type="region of interest" description="Disordered" evidence="6">
    <location>
        <begin position="681"/>
        <end position="848"/>
    </location>
</feature>
<dbReference type="CDD" id="cd00130">
    <property type="entry name" value="PAS"/>
    <property type="match status" value="1"/>
</dbReference>
<dbReference type="GO" id="GO:0005524">
    <property type="term" value="F:ATP binding"/>
    <property type="evidence" value="ECO:0007669"/>
    <property type="project" value="UniProtKB-KW"/>
</dbReference>
<evidence type="ECO:0000313" key="10">
    <source>
        <dbReference type="Proteomes" id="UP001081283"/>
    </source>
</evidence>
<feature type="domain" description="PAS" evidence="8">
    <location>
        <begin position="1002"/>
        <end position="1080"/>
    </location>
</feature>
<dbReference type="InterPro" id="IPR000014">
    <property type="entry name" value="PAS"/>
</dbReference>
<accession>A0ABT3YCH6</accession>
<dbReference type="SUPFAM" id="SSF55874">
    <property type="entry name" value="ATPase domain of HSP90 chaperone/DNA topoisomerase II/histidine kinase"/>
    <property type="match status" value="1"/>
</dbReference>
<dbReference type="PANTHER" id="PTHR43047">
    <property type="entry name" value="TWO-COMPONENT HISTIDINE PROTEIN KINASE"/>
    <property type="match status" value="1"/>
</dbReference>
<dbReference type="EC" id="2.7.13.3" evidence="2"/>
<dbReference type="Gene3D" id="1.10.287.130">
    <property type="match status" value="1"/>
</dbReference>
<dbReference type="CDD" id="cd00075">
    <property type="entry name" value="HATPase"/>
    <property type="match status" value="1"/>
</dbReference>
<reference evidence="9" key="1">
    <citation type="submission" date="2022-10" db="EMBL/GenBank/DDBJ databases">
        <title>Hoeflea sp. J2-29, isolated from marine algae.</title>
        <authorList>
            <person name="Kristyanto S."/>
            <person name="Kim J.M."/>
            <person name="Jeon C.O."/>
        </authorList>
    </citation>
    <scope>NUCLEOTIDE SEQUENCE</scope>
    <source>
        <strain evidence="9">J2-29</strain>
    </source>
</reference>